<organism evidence="13 14">
    <name type="scientific">Leeuwenhoekiella aequorea</name>
    <dbReference type="NCBI Taxonomy" id="283736"/>
    <lineage>
        <taxon>Bacteria</taxon>
        <taxon>Pseudomonadati</taxon>
        <taxon>Bacteroidota</taxon>
        <taxon>Flavobacteriia</taxon>
        <taxon>Flavobacteriales</taxon>
        <taxon>Flavobacteriaceae</taxon>
        <taxon>Leeuwenhoekiella</taxon>
    </lineage>
</organism>
<comment type="similarity">
    <text evidence="1">Belongs to the helicase family. UvrD subfamily.</text>
</comment>
<proteinExistence type="inferred from homology"/>
<comment type="catalytic activity">
    <reaction evidence="9">
        <text>ATP + H2O = ADP + phosphate + H(+)</text>
        <dbReference type="Rhea" id="RHEA:13065"/>
        <dbReference type="ChEBI" id="CHEBI:15377"/>
        <dbReference type="ChEBI" id="CHEBI:15378"/>
        <dbReference type="ChEBI" id="CHEBI:30616"/>
        <dbReference type="ChEBI" id="CHEBI:43474"/>
        <dbReference type="ChEBI" id="CHEBI:456216"/>
        <dbReference type="EC" id="5.6.2.4"/>
    </reaction>
</comment>
<keyword evidence="6" id="KW-0413">Isomerase</keyword>
<feature type="domain" description="UvrD-like helicase C-terminal" evidence="12">
    <location>
        <begin position="302"/>
        <end position="573"/>
    </location>
</feature>
<sequence length="687" mass="77709">MIDKNTISESYNEKQREAIAFSGKHLLLLAGAGTGKTKTIVGRAEYLINQGYRPEKIQILTFTKRAASEIVERVKAGISDQDVRSLNGSTFHSWCNQLIIKFPNLFGAANYTVIDPDDQLSIMKMACGAASEDYGKTRLKPQQLLDLFSFARNTRINLTETLRKLLFKGKDDLQTTEDINALKPQVELLIKEYQSQKLRQQYLDYDDLLLVVANRLNKDAEAREILAKAYDHILIDEMQDTNPLQWYLLKPFENICHLFCVGDDAQSIYSFRGADFKNVHLFQERVANSEIKVLDKNYRSTQEILDLSNWLLETSPINYNKRLTASRGAGKQPTIVNVANQFEEANYIANHILESFSEGGNSFTDFLILSRSQYYTRPLQAVFLQKKIPYQTFGGRKFLEAAHIKDLVSVLRVINNPMDEIAWIRFFTFIHGIGAVRATSYMSEVMRIEPENVHGLDLTSIIPGKEGIKAKSYYDAAYQNRGNVKMAIKDLYKTMEFDLAMKYSKDWYEKRKGDFPVLEILSENYATLGEFISEGILDNSANVAGSNTLGGSKINTAELKDHVTISTVHSAKGLEADVCFVLNVSPKTYPSAYSLGNIEEVEEDRRVLYVALTRAKNDLIITRSKESINAYHHQTDKDEDDTSDSAYFLEGLPEHLALQTSPKSFTAPVTDAKKANTIDLDLGMDFS</sequence>
<comment type="caution">
    <text evidence="13">The sequence shown here is derived from an EMBL/GenBank/DDBJ whole genome shotgun (WGS) entry which is preliminary data.</text>
</comment>
<dbReference type="GO" id="GO:0003677">
    <property type="term" value="F:DNA binding"/>
    <property type="evidence" value="ECO:0007669"/>
    <property type="project" value="InterPro"/>
</dbReference>
<dbReference type="SUPFAM" id="SSF52540">
    <property type="entry name" value="P-loop containing nucleoside triphosphate hydrolases"/>
    <property type="match status" value="1"/>
</dbReference>
<evidence type="ECO:0000256" key="9">
    <source>
        <dbReference type="ARBA" id="ARBA00048988"/>
    </source>
</evidence>
<dbReference type="AlphaFoldDB" id="A0A4Q0P9C1"/>
<feature type="domain" description="UvrD-like helicase ATP-binding" evidence="11">
    <location>
        <begin position="9"/>
        <end position="301"/>
    </location>
</feature>
<dbReference type="GO" id="GO:0005829">
    <property type="term" value="C:cytosol"/>
    <property type="evidence" value="ECO:0007669"/>
    <property type="project" value="TreeGrafter"/>
</dbReference>
<dbReference type="InterPro" id="IPR013986">
    <property type="entry name" value="DExx_box_DNA_helicase_dom_sf"/>
</dbReference>
<dbReference type="Gene3D" id="1.10.486.10">
    <property type="entry name" value="PCRA, domain 4"/>
    <property type="match status" value="1"/>
</dbReference>
<gene>
    <name evidence="13" type="ORF">DSM00_993</name>
</gene>
<evidence type="ECO:0000256" key="5">
    <source>
        <dbReference type="ARBA" id="ARBA00022840"/>
    </source>
</evidence>
<dbReference type="PROSITE" id="PS51217">
    <property type="entry name" value="UVRD_HELICASE_CTER"/>
    <property type="match status" value="1"/>
</dbReference>
<dbReference type="InterPro" id="IPR014016">
    <property type="entry name" value="UvrD-like_ATP-bd"/>
</dbReference>
<protein>
    <recommendedName>
        <fullName evidence="8">DNA 3'-5' helicase</fullName>
        <ecNumber evidence="8">5.6.2.4</ecNumber>
    </recommendedName>
</protein>
<evidence type="ECO:0000256" key="1">
    <source>
        <dbReference type="ARBA" id="ARBA00009922"/>
    </source>
</evidence>
<dbReference type="EMBL" id="QOVM01000002">
    <property type="protein sequence ID" value="RXG23380.1"/>
    <property type="molecule type" value="Genomic_DNA"/>
</dbReference>
<dbReference type="PROSITE" id="PS51198">
    <property type="entry name" value="UVRD_HELICASE_ATP_BIND"/>
    <property type="match status" value="1"/>
</dbReference>
<dbReference type="RefSeq" id="WP_128756913.1">
    <property type="nucleotide sequence ID" value="NZ_QOVM01000002.1"/>
</dbReference>
<dbReference type="EC" id="5.6.2.4" evidence="8"/>
<evidence type="ECO:0000256" key="3">
    <source>
        <dbReference type="ARBA" id="ARBA00022801"/>
    </source>
</evidence>
<comment type="catalytic activity">
    <reaction evidence="7">
        <text>Couples ATP hydrolysis with the unwinding of duplex DNA by translocating in the 3'-5' direction.</text>
        <dbReference type="EC" id="5.6.2.4"/>
    </reaction>
</comment>
<keyword evidence="2 10" id="KW-0547">Nucleotide-binding</keyword>
<keyword evidence="5 10" id="KW-0067">ATP-binding</keyword>
<keyword evidence="14" id="KW-1185">Reference proteome</keyword>
<keyword evidence="3 10" id="KW-0378">Hydrolase</keyword>
<evidence type="ECO:0000256" key="7">
    <source>
        <dbReference type="ARBA" id="ARBA00034617"/>
    </source>
</evidence>
<evidence type="ECO:0000259" key="11">
    <source>
        <dbReference type="PROSITE" id="PS51198"/>
    </source>
</evidence>
<evidence type="ECO:0000313" key="14">
    <source>
        <dbReference type="Proteomes" id="UP000289238"/>
    </source>
</evidence>
<dbReference type="Pfam" id="PF13361">
    <property type="entry name" value="UvrD_C"/>
    <property type="match status" value="1"/>
</dbReference>
<dbReference type="Gene3D" id="3.40.50.300">
    <property type="entry name" value="P-loop containing nucleotide triphosphate hydrolases"/>
    <property type="match status" value="2"/>
</dbReference>
<dbReference type="GO" id="GO:0005524">
    <property type="term" value="F:ATP binding"/>
    <property type="evidence" value="ECO:0007669"/>
    <property type="project" value="UniProtKB-UniRule"/>
</dbReference>
<evidence type="ECO:0000256" key="4">
    <source>
        <dbReference type="ARBA" id="ARBA00022806"/>
    </source>
</evidence>
<reference evidence="13 14" key="1">
    <citation type="submission" date="2018-07" db="EMBL/GenBank/DDBJ databases">
        <title>Leeuwenhoekiella genomics.</title>
        <authorList>
            <person name="Tahon G."/>
            <person name="Willems A."/>
        </authorList>
    </citation>
    <scope>NUCLEOTIDE SEQUENCE [LARGE SCALE GENOMIC DNA]</scope>
    <source>
        <strain evidence="13 14">LMG 22550</strain>
    </source>
</reference>
<dbReference type="PANTHER" id="PTHR11070:SF3">
    <property type="entry name" value="DNA 3'-5' HELICASE"/>
    <property type="match status" value="1"/>
</dbReference>
<evidence type="ECO:0000256" key="6">
    <source>
        <dbReference type="ARBA" id="ARBA00023235"/>
    </source>
</evidence>
<dbReference type="InterPro" id="IPR000212">
    <property type="entry name" value="DNA_helicase_UvrD/REP"/>
</dbReference>
<dbReference type="GO" id="GO:0043138">
    <property type="term" value="F:3'-5' DNA helicase activity"/>
    <property type="evidence" value="ECO:0007669"/>
    <property type="project" value="UniProtKB-EC"/>
</dbReference>
<keyword evidence="4 10" id="KW-0347">Helicase</keyword>
<evidence type="ECO:0000259" key="12">
    <source>
        <dbReference type="PROSITE" id="PS51217"/>
    </source>
</evidence>
<evidence type="ECO:0000256" key="8">
    <source>
        <dbReference type="ARBA" id="ARBA00034808"/>
    </source>
</evidence>
<dbReference type="InterPro" id="IPR014017">
    <property type="entry name" value="DNA_helicase_UvrD-like_C"/>
</dbReference>
<dbReference type="InterPro" id="IPR027417">
    <property type="entry name" value="P-loop_NTPase"/>
</dbReference>
<accession>A0A4Q0P9C1</accession>
<dbReference type="Proteomes" id="UP000289238">
    <property type="component" value="Unassembled WGS sequence"/>
</dbReference>
<dbReference type="OrthoDB" id="9810135at2"/>
<dbReference type="GO" id="GO:0016887">
    <property type="term" value="F:ATP hydrolysis activity"/>
    <property type="evidence" value="ECO:0007669"/>
    <property type="project" value="RHEA"/>
</dbReference>
<dbReference type="GO" id="GO:0000725">
    <property type="term" value="P:recombinational repair"/>
    <property type="evidence" value="ECO:0007669"/>
    <property type="project" value="TreeGrafter"/>
</dbReference>
<feature type="binding site" evidence="10">
    <location>
        <begin position="30"/>
        <end position="37"/>
    </location>
    <ligand>
        <name>ATP</name>
        <dbReference type="ChEBI" id="CHEBI:30616"/>
    </ligand>
</feature>
<dbReference type="PANTHER" id="PTHR11070">
    <property type="entry name" value="UVRD / RECB / PCRA DNA HELICASE FAMILY MEMBER"/>
    <property type="match status" value="1"/>
</dbReference>
<evidence type="ECO:0000256" key="2">
    <source>
        <dbReference type="ARBA" id="ARBA00022741"/>
    </source>
</evidence>
<dbReference type="Pfam" id="PF00580">
    <property type="entry name" value="UvrD-helicase"/>
    <property type="match status" value="1"/>
</dbReference>
<name>A0A4Q0P9C1_9FLAO</name>
<dbReference type="Gene3D" id="1.10.10.160">
    <property type="match status" value="1"/>
</dbReference>
<evidence type="ECO:0000313" key="13">
    <source>
        <dbReference type="EMBL" id="RXG23380.1"/>
    </source>
</evidence>
<evidence type="ECO:0000256" key="10">
    <source>
        <dbReference type="PROSITE-ProRule" id="PRU00560"/>
    </source>
</evidence>
<dbReference type="CDD" id="cd17932">
    <property type="entry name" value="DEXQc_UvrD"/>
    <property type="match status" value="1"/>
</dbReference>